<dbReference type="eggNOG" id="COG3025">
    <property type="taxonomic scope" value="Bacteria"/>
</dbReference>
<dbReference type="InterPro" id="IPR023577">
    <property type="entry name" value="CYTH_domain"/>
</dbReference>
<gene>
    <name evidence="3" type="primary">VV10617</name>
    <name evidence="3" type="ordered locus">PBPRA0445</name>
</gene>
<sequence>MPLFIGITMETEIELKLFVSPEFSSHLLRKISESKILQQSSRMLGNVYFDTPEQILRQHDIGLRIRRYDDVYVQTLKTAGRVVAGLHQRPEYNAETNSTVPDLTLHPVDAWPESVDVADIQQQLQPLFSTDFERQQWLVAMPDGSQIELAFDQGHVSANGQTTPICEVELELISGQTDVLFTLARELCTEGGMRLGNLSKAARGYRLAAGYEGDDVKALTFVNVEPEDSVETVFVNTLEHALGHWHYHEQIFAECHDLAALSELKNALSLIRQAFVVFGGVIPRRASALIRQELQWLEGELQWLNEASNIVAIQAEKGSLLKKLNARKPLLQQLDARFEALPTASDMLQLLQSARYCGLLLDLSRWILSRGWQPFLDDKMRNKLADNIKPFSDSALSRSWEELQDVFPSSRELNRIDYFDQQPRLLRNLMSGMCFAELYDEGKRSYFRMPWQDLLQGIEDLHQLDVVRSLVALQDDEEDQAQIEKWLSRKEESLIHAMDQTRQMGGELTPYWS</sequence>
<dbReference type="Gene3D" id="1.40.20.10">
    <property type="entry name" value="CHAD domain"/>
    <property type="match status" value="1"/>
</dbReference>
<accession>Q6LUZ9</accession>
<dbReference type="PANTHER" id="PTHR39569:SF1">
    <property type="entry name" value="INORGANIC TRIPHOSPHATASE"/>
    <property type="match status" value="1"/>
</dbReference>
<dbReference type="SMART" id="SM00880">
    <property type="entry name" value="CHAD"/>
    <property type="match status" value="1"/>
</dbReference>
<reference evidence="4" key="1">
    <citation type="journal article" date="2005" name="Science">
        <title>Life at depth: Photobacterium profundum genome sequence and expression analysis.</title>
        <authorList>
            <person name="Vezzi A."/>
            <person name="Campanaro S."/>
            <person name="D'Angelo M."/>
            <person name="Simonato F."/>
            <person name="Vitulo N."/>
            <person name="Lauro F.M."/>
            <person name="Cestaro A."/>
            <person name="Malacrida G."/>
            <person name="Simionati B."/>
            <person name="Cannata N."/>
            <person name="Romualdi C."/>
            <person name="Bartlett D.H."/>
            <person name="Valle G."/>
        </authorList>
    </citation>
    <scope>NUCLEOTIDE SEQUENCE [LARGE SCALE GENOMIC DNA]</scope>
    <source>
        <strain evidence="4">ATCC BAA-1253 / SS9</strain>
    </source>
</reference>
<dbReference type="HOGENOM" id="CLU_040400_0_1_6"/>
<evidence type="ECO:0008006" key="5">
    <source>
        <dbReference type="Google" id="ProtNLM"/>
    </source>
</evidence>
<feature type="domain" description="CYTH" evidence="1">
    <location>
        <begin position="10"/>
        <end position="211"/>
    </location>
</feature>
<keyword evidence="4" id="KW-1185">Reference proteome</keyword>
<protein>
    <recommendedName>
        <fullName evidence="5">Adenylate cyclase</fullName>
    </recommendedName>
</protein>
<dbReference type="EMBL" id="CR378664">
    <property type="protein sequence ID" value="CAG18876.1"/>
    <property type="molecule type" value="Genomic_DNA"/>
</dbReference>
<dbReference type="SUPFAM" id="SSF55154">
    <property type="entry name" value="CYTH-like phosphatases"/>
    <property type="match status" value="1"/>
</dbReference>
<organism evidence="3 4">
    <name type="scientific">Photobacterium profundum (strain SS9)</name>
    <dbReference type="NCBI Taxonomy" id="298386"/>
    <lineage>
        <taxon>Bacteria</taxon>
        <taxon>Pseudomonadati</taxon>
        <taxon>Pseudomonadota</taxon>
        <taxon>Gammaproteobacteria</taxon>
        <taxon>Vibrionales</taxon>
        <taxon>Vibrionaceae</taxon>
        <taxon>Photobacterium</taxon>
    </lineage>
</organism>
<dbReference type="PANTHER" id="PTHR39569">
    <property type="entry name" value="INORGANIC TRIPHOSPHATASE"/>
    <property type="match status" value="1"/>
</dbReference>
<feature type="domain" description="CHAD" evidence="2">
    <location>
        <begin position="227"/>
        <end position="492"/>
    </location>
</feature>
<evidence type="ECO:0000259" key="1">
    <source>
        <dbReference type="PROSITE" id="PS51707"/>
    </source>
</evidence>
<dbReference type="STRING" id="298386.PBPRA0445"/>
<dbReference type="Gene3D" id="2.40.320.10">
    <property type="entry name" value="Hypothetical Protein Pfu-838710-001"/>
    <property type="match status" value="1"/>
</dbReference>
<dbReference type="AlphaFoldDB" id="Q6LUZ9"/>
<dbReference type="KEGG" id="ppr:PBPRA0445"/>
<dbReference type="InterPro" id="IPR033469">
    <property type="entry name" value="CYTH-like_dom_sf"/>
</dbReference>
<dbReference type="Proteomes" id="UP000000593">
    <property type="component" value="Chromosome 1"/>
</dbReference>
<dbReference type="InterPro" id="IPR038186">
    <property type="entry name" value="CHAD_dom_sf"/>
</dbReference>
<evidence type="ECO:0000259" key="2">
    <source>
        <dbReference type="PROSITE" id="PS51708"/>
    </source>
</evidence>
<evidence type="ECO:0000313" key="3">
    <source>
        <dbReference type="EMBL" id="CAG18876.1"/>
    </source>
</evidence>
<dbReference type="InterPro" id="IPR007899">
    <property type="entry name" value="CHAD_dom"/>
</dbReference>
<dbReference type="InterPro" id="IPR039013">
    <property type="entry name" value="YgiF"/>
</dbReference>
<dbReference type="GO" id="GO:0046872">
    <property type="term" value="F:metal ion binding"/>
    <property type="evidence" value="ECO:0007669"/>
    <property type="project" value="TreeGrafter"/>
</dbReference>
<dbReference type="CDD" id="cd07756">
    <property type="entry name" value="CYTH-like_Pase_CHAD"/>
    <property type="match status" value="1"/>
</dbReference>
<dbReference type="Pfam" id="PF05235">
    <property type="entry name" value="CHAD"/>
    <property type="match status" value="1"/>
</dbReference>
<dbReference type="PROSITE" id="PS51708">
    <property type="entry name" value="CHAD"/>
    <property type="match status" value="1"/>
</dbReference>
<proteinExistence type="predicted"/>
<dbReference type="SMART" id="SM01118">
    <property type="entry name" value="CYTH"/>
    <property type="match status" value="1"/>
</dbReference>
<dbReference type="PROSITE" id="PS51707">
    <property type="entry name" value="CYTH"/>
    <property type="match status" value="1"/>
</dbReference>
<name>Q6LUZ9_PHOPR</name>
<evidence type="ECO:0000313" key="4">
    <source>
        <dbReference type="Proteomes" id="UP000000593"/>
    </source>
</evidence>
<dbReference type="Pfam" id="PF01928">
    <property type="entry name" value="CYTH"/>
    <property type="match status" value="1"/>
</dbReference>
<dbReference type="GO" id="GO:0050355">
    <property type="term" value="F:inorganic triphosphate phosphatase activity"/>
    <property type="evidence" value="ECO:0007669"/>
    <property type="project" value="InterPro"/>
</dbReference>